<feature type="transmembrane region" description="Helical" evidence="5">
    <location>
        <begin position="12"/>
        <end position="29"/>
    </location>
</feature>
<evidence type="ECO:0000259" key="6">
    <source>
        <dbReference type="Pfam" id="PF03798"/>
    </source>
</evidence>
<evidence type="ECO:0000313" key="8">
    <source>
        <dbReference type="Proteomes" id="UP000236333"/>
    </source>
</evidence>
<feature type="transmembrane region" description="Helical" evidence="5">
    <location>
        <begin position="66"/>
        <end position="88"/>
    </location>
</feature>
<accession>A0A2J7ZSW7</accession>
<dbReference type="Pfam" id="PF03798">
    <property type="entry name" value="TRAM_LAG1_CLN8"/>
    <property type="match status" value="1"/>
</dbReference>
<evidence type="ECO:0000313" key="7">
    <source>
        <dbReference type="EMBL" id="PNH03361.1"/>
    </source>
</evidence>
<dbReference type="EMBL" id="PGGS01000513">
    <property type="protein sequence ID" value="PNH03361.1"/>
    <property type="molecule type" value="Genomic_DNA"/>
</dbReference>
<gene>
    <name evidence="7" type="ORF">TSOC_010590</name>
</gene>
<evidence type="ECO:0000256" key="3">
    <source>
        <dbReference type="ARBA" id="ARBA00022989"/>
    </source>
</evidence>
<keyword evidence="8" id="KW-1185">Reference proteome</keyword>
<dbReference type="AlphaFoldDB" id="A0A2J7ZSW7"/>
<evidence type="ECO:0000256" key="5">
    <source>
        <dbReference type="SAM" id="Phobius"/>
    </source>
</evidence>
<keyword evidence="3 5" id="KW-1133">Transmembrane helix</keyword>
<evidence type="ECO:0000256" key="1">
    <source>
        <dbReference type="ARBA" id="ARBA00004141"/>
    </source>
</evidence>
<protein>
    <recommendedName>
        <fullName evidence="6">TLC domain-containing protein</fullName>
    </recommendedName>
</protein>
<organism evidence="7 8">
    <name type="scientific">Tetrabaena socialis</name>
    <dbReference type="NCBI Taxonomy" id="47790"/>
    <lineage>
        <taxon>Eukaryota</taxon>
        <taxon>Viridiplantae</taxon>
        <taxon>Chlorophyta</taxon>
        <taxon>core chlorophytes</taxon>
        <taxon>Chlorophyceae</taxon>
        <taxon>CS clade</taxon>
        <taxon>Chlamydomonadales</taxon>
        <taxon>Tetrabaenaceae</taxon>
        <taxon>Tetrabaena</taxon>
    </lineage>
</organism>
<evidence type="ECO:0000256" key="4">
    <source>
        <dbReference type="ARBA" id="ARBA00023136"/>
    </source>
</evidence>
<dbReference type="OrthoDB" id="39339at2759"/>
<feature type="non-terminal residue" evidence="7">
    <location>
        <position position="1"/>
    </location>
</feature>
<dbReference type="InterPro" id="IPR006634">
    <property type="entry name" value="TLC-dom"/>
</dbReference>
<feature type="domain" description="TLC" evidence="6">
    <location>
        <begin position="15"/>
        <end position="126"/>
    </location>
</feature>
<sequence length="136" mass="16125">IYVGVVPRSVKSPMVILSHHVLTAVYLLIPWHYPQYGWCMAYAMLVEINTWLLIAKRTVRLPLLEVLFYVSWVLLRNIWYPYLIWLFYKEWQNETRVSGTPWNPILTTPILQTALTGLNYHWTLALLLKPKKSKQL</sequence>
<keyword evidence="2 5" id="KW-0812">Transmembrane</keyword>
<dbReference type="Proteomes" id="UP000236333">
    <property type="component" value="Unassembled WGS sequence"/>
</dbReference>
<comment type="caution">
    <text evidence="7">The sequence shown here is derived from an EMBL/GenBank/DDBJ whole genome shotgun (WGS) entry which is preliminary data.</text>
</comment>
<evidence type="ECO:0000256" key="2">
    <source>
        <dbReference type="ARBA" id="ARBA00022692"/>
    </source>
</evidence>
<name>A0A2J7ZSW7_9CHLO</name>
<dbReference type="GO" id="GO:0016020">
    <property type="term" value="C:membrane"/>
    <property type="evidence" value="ECO:0007669"/>
    <property type="project" value="UniProtKB-SubCell"/>
</dbReference>
<reference evidence="7 8" key="1">
    <citation type="journal article" date="2017" name="Mol. Biol. Evol.">
        <title>The 4-celled Tetrabaena socialis nuclear genome reveals the essential components for genetic control of cell number at the origin of multicellularity in the volvocine lineage.</title>
        <authorList>
            <person name="Featherston J."/>
            <person name="Arakaki Y."/>
            <person name="Hanschen E.R."/>
            <person name="Ferris P.J."/>
            <person name="Michod R.E."/>
            <person name="Olson B.J.S.C."/>
            <person name="Nozaki H."/>
            <person name="Durand P.M."/>
        </authorList>
    </citation>
    <scope>NUCLEOTIDE SEQUENCE [LARGE SCALE GENOMIC DNA]</scope>
    <source>
        <strain evidence="7 8">NIES-571</strain>
    </source>
</reference>
<proteinExistence type="predicted"/>
<comment type="subcellular location">
    <subcellularLocation>
        <location evidence="1">Membrane</location>
        <topology evidence="1">Multi-pass membrane protein</topology>
    </subcellularLocation>
</comment>
<keyword evidence="4 5" id="KW-0472">Membrane</keyword>